<comment type="similarity">
    <text evidence="1">Belongs to the AB hydrolase superfamily. AB hydrolase 4 family.</text>
</comment>
<evidence type="ECO:0000256" key="2">
    <source>
        <dbReference type="PIRSR" id="PIRSR005211-1"/>
    </source>
</evidence>
<dbReference type="PIRSF" id="PIRSF005211">
    <property type="entry name" value="Ab_hydro_YheT"/>
    <property type="match status" value="1"/>
</dbReference>
<reference evidence="4 5" key="1">
    <citation type="journal article" date="2018" name="Front. Microbiol.">
        <title>Hydrolytic Capabilities as a Key to Environmental Success: Chitinolytic and Cellulolytic Acidobacteria From Acidic Sub-arctic Soils and Boreal Peatlands.</title>
        <authorList>
            <person name="Belova S.E."/>
            <person name="Ravin N.V."/>
            <person name="Pankratov T.A."/>
            <person name="Rakitin A.L."/>
            <person name="Ivanova A.A."/>
            <person name="Beletsky A.V."/>
            <person name="Mardanov A.V."/>
            <person name="Sinninghe Damste J.S."/>
            <person name="Dedysh S.N."/>
        </authorList>
    </citation>
    <scope>NUCLEOTIDE SEQUENCE [LARGE SCALE GENOMIC DNA]</scope>
    <source>
        <strain evidence="4 5">SBC82</strain>
    </source>
</reference>
<evidence type="ECO:0000313" key="5">
    <source>
        <dbReference type="Proteomes" id="UP000253606"/>
    </source>
</evidence>
<keyword evidence="5" id="KW-1185">Reference proteome</keyword>
<name>A0A2Z5G0D8_9BACT</name>
<sequence>MADLLASSPGIPVGAFQPRRILRNGHVMTITGNYIPRQHQLPPGEPWFVEVEPASEERRSTVVRCDCDWQAKEVRRERLTLVLVHGLEGSSRSQYILGTASRAWAAGCNVVRMNMRSCGGTDELSPGIYHSGRSEDVAAVVDGLVREHGLQSVALVGYSMGGNLVLKYTGEAGTAAPAQLRAAVGISPLMDLAASSKALHELRNRVYEWKFLHNMLRRFRKKVALFPELYSEEGLERIRSMRDFDQNVVARYGGFADADDYYQSVASSRVADRFAVPTLIIHALDDPFIRMLASTRETLLGNELVTFVETQYGGHCAFLSPDSGSDRHWAEKTLVQWLLALDDPSRGDNATAVANELASGRQSGQ</sequence>
<dbReference type="OrthoDB" id="332676at2"/>
<feature type="domain" description="AB hydrolase-1" evidence="3">
    <location>
        <begin position="80"/>
        <end position="319"/>
    </location>
</feature>
<accession>A0A2Z5G0D8</accession>
<feature type="active site" description="Charge relay system" evidence="2">
    <location>
        <position position="286"/>
    </location>
</feature>
<feature type="active site" description="Charge relay system" evidence="2">
    <location>
        <position position="315"/>
    </location>
</feature>
<dbReference type="KEGG" id="abas:ACPOL_3204"/>
<dbReference type="EMBL" id="CP030840">
    <property type="protein sequence ID" value="AXC12499.1"/>
    <property type="molecule type" value="Genomic_DNA"/>
</dbReference>
<evidence type="ECO:0000313" key="4">
    <source>
        <dbReference type="EMBL" id="AXC12499.1"/>
    </source>
</evidence>
<keyword evidence="4" id="KW-0418">Kinase</keyword>
<dbReference type="InterPro" id="IPR000073">
    <property type="entry name" value="AB_hydrolase_1"/>
</dbReference>
<dbReference type="SUPFAM" id="SSF53474">
    <property type="entry name" value="alpha/beta-Hydrolases"/>
    <property type="match status" value="1"/>
</dbReference>
<evidence type="ECO:0000259" key="3">
    <source>
        <dbReference type="Pfam" id="PF00561"/>
    </source>
</evidence>
<dbReference type="Proteomes" id="UP000253606">
    <property type="component" value="Chromosome"/>
</dbReference>
<dbReference type="Pfam" id="PF00561">
    <property type="entry name" value="Abhydrolase_1"/>
    <property type="match status" value="1"/>
</dbReference>
<dbReference type="PANTHER" id="PTHR10794">
    <property type="entry name" value="ABHYDROLASE DOMAIN-CONTAINING PROTEIN"/>
    <property type="match status" value="1"/>
</dbReference>
<dbReference type="GO" id="GO:0034338">
    <property type="term" value="F:short-chain carboxylesterase activity"/>
    <property type="evidence" value="ECO:0007669"/>
    <property type="project" value="TreeGrafter"/>
</dbReference>
<dbReference type="AlphaFoldDB" id="A0A2Z5G0D8"/>
<dbReference type="GO" id="GO:0047372">
    <property type="term" value="F:monoacylglycerol lipase activity"/>
    <property type="evidence" value="ECO:0007669"/>
    <property type="project" value="TreeGrafter"/>
</dbReference>
<organism evidence="4 5">
    <name type="scientific">Acidisarcina polymorpha</name>
    <dbReference type="NCBI Taxonomy" id="2211140"/>
    <lineage>
        <taxon>Bacteria</taxon>
        <taxon>Pseudomonadati</taxon>
        <taxon>Acidobacteriota</taxon>
        <taxon>Terriglobia</taxon>
        <taxon>Terriglobales</taxon>
        <taxon>Acidobacteriaceae</taxon>
        <taxon>Acidisarcina</taxon>
    </lineage>
</organism>
<keyword evidence="4" id="KW-0378">Hydrolase</keyword>
<dbReference type="InterPro" id="IPR029058">
    <property type="entry name" value="AB_hydrolase_fold"/>
</dbReference>
<dbReference type="GO" id="GO:0016301">
    <property type="term" value="F:kinase activity"/>
    <property type="evidence" value="ECO:0007669"/>
    <property type="project" value="UniProtKB-KW"/>
</dbReference>
<dbReference type="PANTHER" id="PTHR10794:SF63">
    <property type="entry name" value="ALPHA_BETA HYDROLASE 1, ISOFORM A"/>
    <property type="match status" value="1"/>
</dbReference>
<dbReference type="InterPro" id="IPR012020">
    <property type="entry name" value="ABHD4"/>
</dbReference>
<dbReference type="InterPro" id="IPR050960">
    <property type="entry name" value="AB_hydrolase_4_sf"/>
</dbReference>
<dbReference type="Gene3D" id="3.40.50.1820">
    <property type="entry name" value="alpha/beta hydrolase"/>
    <property type="match status" value="1"/>
</dbReference>
<gene>
    <name evidence="4" type="ORF">ACPOL_3204</name>
</gene>
<protein>
    <submittedName>
        <fullName evidence="4">Hydrolase, alpha/beta fold family functionally coupled to Phosphoribulokinase</fullName>
    </submittedName>
</protein>
<feature type="active site" description="Charge relay system" evidence="2">
    <location>
        <position position="159"/>
    </location>
</feature>
<proteinExistence type="inferred from homology"/>
<dbReference type="RefSeq" id="WP_114207695.1">
    <property type="nucleotide sequence ID" value="NZ_CP030840.1"/>
</dbReference>
<keyword evidence="4" id="KW-0808">Transferase</keyword>
<evidence type="ECO:0000256" key="1">
    <source>
        <dbReference type="ARBA" id="ARBA00010884"/>
    </source>
</evidence>